<reference evidence="4" key="1">
    <citation type="submission" date="2019-11" db="EMBL/GenBank/DDBJ databases">
        <title>The nuclear and mitochondrial genomes of Frieseomelitta varia - a highly eusocial stingless bee (Meliponini) with a permanently sterile worker caste.</title>
        <authorList>
            <person name="Freitas F.C.P."/>
            <person name="Lourenco A.P."/>
            <person name="Nunes F.M.F."/>
            <person name="Paschoal A.R."/>
            <person name="Abreu F.C.P."/>
            <person name="Barbin F.O."/>
            <person name="Bataglia L."/>
            <person name="Cardoso-Junior C.A.M."/>
            <person name="Cervoni M.S."/>
            <person name="Silva S.R."/>
            <person name="Dalarmi F."/>
            <person name="Del Lama M.A."/>
            <person name="Depintor T.S."/>
            <person name="Ferreira K.M."/>
            <person name="Goria P.S."/>
            <person name="Jaskot M.C."/>
            <person name="Lago D.C."/>
            <person name="Luna-Lucena D."/>
            <person name="Moda L.M."/>
            <person name="Nascimento L."/>
            <person name="Pedrino M."/>
            <person name="Rabico F.O."/>
            <person name="Sanches F.C."/>
            <person name="Santos D.E."/>
            <person name="Santos C.G."/>
            <person name="Vieira J."/>
            <person name="Lopes T.F."/>
            <person name="Barchuk A.R."/>
            <person name="Hartfelder K."/>
            <person name="Simoes Z.L.P."/>
            <person name="Bitondi M.M.G."/>
            <person name="Pinheiro D.G."/>
        </authorList>
    </citation>
    <scope>NUCLEOTIDE SEQUENCE</scope>
    <source>
        <strain evidence="4">USP_RPSP 00005682</strain>
        <tissue evidence="4">Whole individual</tissue>
    </source>
</reference>
<dbReference type="InterPro" id="IPR016024">
    <property type="entry name" value="ARM-type_fold"/>
</dbReference>
<evidence type="ECO:0000256" key="1">
    <source>
        <dbReference type="ARBA" id="ARBA00022786"/>
    </source>
</evidence>
<feature type="domain" description="Protein zer-1 homolog-like C-terminal" evidence="2">
    <location>
        <begin position="400"/>
        <end position="780"/>
    </location>
</feature>
<evidence type="ECO:0000313" key="4">
    <source>
        <dbReference type="EMBL" id="KAF3421447.1"/>
    </source>
</evidence>
<dbReference type="GO" id="GO:0031462">
    <property type="term" value="C:Cul2-RING ubiquitin ligase complex"/>
    <property type="evidence" value="ECO:0007669"/>
    <property type="project" value="TreeGrafter"/>
</dbReference>
<dbReference type="Proteomes" id="UP000655588">
    <property type="component" value="Unassembled WGS sequence"/>
</dbReference>
<organism evidence="4 5">
    <name type="scientific">Frieseomelitta varia</name>
    <dbReference type="NCBI Taxonomy" id="561572"/>
    <lineage>
        <taxon>Eukaryota</taxon>
        <taxon>Metazoa</taxon>
        <taxon>Ecdysozoa</taxon>
        <taxon>Arthropoda</taxon>
        <taxon>Hexapoda</taxon>
        <taxon>Insecta</taxon>
        <taxon>Pterygota</taxon>
        <taxon>Neoptera</taxon>
        <taxon>Endopterygota</taxon>
        <taxon>Hymenoptera</taxon>
        <taxon>Apocrita</taxon>
        <taxon>Aculeata</taxon>
        <taxon>Apoidea</taxon>
        <taxon>Anthophila</taxon>
        <taxon>Apidae</taxon>
        <taxon>Frieseomelitta</taxon>
    </lineage>
</organism>
<evidence type="ECO:0000313" key="5">
    <source>
        <dbReference type="Proteomes" id="UP000655588"/>
    </source>
</evidence>
<dbReference type="PANTHER" id="PTHR12904:SF23">
    <property type="entry name" value="PROTEIN ZER-1 HOMOLOG"/>
    <property type="match status" value="1"/>
</dbReference>
<gene>
    <name evidence="4" type="ORF">E2986_00631</name>
</gene>
<proteinExistence type="predicted"/>
<sequence length="805" mass="92512">MADLDDLFHLDQYIGPESLTELCFQVICKNLDIISVRDKHDYRNLLKGVVFPSEICDKLIEYVLRNDPDEDHDRFFTIFKNVWITKLKRVKVVGSNITDDSVQIFTNHKLVRLELTDCPNLTNLSINYINANAENLHTLVCRGTSMIIPEKLIEYQKQGYVFKIPNLRTLALEYVPICASEYNMLLAGLTNLTNLDLSNSFDVGTFDFFHLVPNLISLVLYNVKIISQAQAFVSNICHLKNLRHLDISQINPEDGIFTNPNTILSDIINGLPQLTSLDISGTNLAGIEIVDRGIQTVEHSFYSDIYNNNLCDIPGLISRVDRPLQFLGLYGANDAPCRRRNIPAKLIAGNANEDQILVAAHVYMNNKEDLMLKVISDLYHMYRYENCHRMDQALCAVLEAMEKYPTQKDIQISGSAALFYIVKMKEKGELEARLKKRIVRTLLVGMSIHKNEETMMRNGCLTLFQFRLPQDVMSHYETLVKLLLHLAKHAQQESYIQRIGIFLLNTLACQVTGREKRLLGNLGCIKTMLELIKYRVESRTFDDVMEVAWSTMWNVTDETPINCQRFFEENGMLLFYKCVKYQIKTIMLFLQQYSRKEELLKNMMGLLGNVAEVQSLRVHLMQLPYMVVFTDLIRTVRESIEVPYNAVGILAHIASDGVGAWTIEKPSRDVVLELMVEAIERWDISSERNINYRSFLPLLRLVDIYHTPQCQHWAVWALANLTTVYLLTSFIKTMITLTAHKYCILVIREGGLEKLNTLISDPRPYERIKELAHIVIENCSHYSSNSNDMNVHSPLDEDYIYSSDG</sequence>
<name>A0A833S0N1_9HYME</name>
<dbReference type="InterPro" id="IPR051341">
    <property type="entry name" value="Zyg-11_UBL_adapter"/>
</dbReference>
<protein>
    <submittedName>
        <fullName evidence="4">Uncharacterized protein</fullName>
    </submittedName>
</protein>
<evidence type="ECO:0000259" key="2">
    <source>
        <dbReference type="Pfam" id="PF22964"/>
    </source>
</evidence>
<accession>A0A833S0N1</accession>
<dbReference type="InterPro" id="IPR056845">
    <property type="entry name" value="LRR_Zer-1"/>
</dbReference>
<dbReference type="InterPro" id="IPR011989">
    <property type="entry name" value="ARM-like"/>
</dbReference>
<comment type="caution">
    <text evidence="4">The sequence shown here is derived from an EMBL/GenBank/DDBJ whole genome shotgun (WGS) entry which is preliminary data.</text>
</comment>
<dbReference type="Gene3D" id="3.80.10.10">
    <property type="entry name" value="Ribonuclease Inhibitor"/>
    <property type="match status" value="2"/>
</dbReference>
<dbReference type="Pfam" id="PF25013">
    <property type="entry name" value="LRR_Zer-1"/>
    <property type="match status" value="1"/>
</dbReference>
<dbReference type="PANTHER" id="PTHR12904">
    <property type="match status" value="1"/>
</dbReference>
<feature type="domain" description="Zer-1-like leucine-rich repeats region" evidence="3">
    <location>
        <begin position="184"/>
        <end position="331"/>
    </location>
</feature>
<dbReference type="AlphaFoldDB" id="A0A833S0N1"/>
<dbReference type="InterPro" id="IPR032675">
    <property type="entry name" value="LRR_dom_sf"/>
</dbReference>
<keyword evidence="1" id="KW-0833">Ubl conjugation pathway</keyword>
<keyword evidence="5" id="KW-1185">Reference proteome</keyword>
<dbReference type="InterPro" id="IPR055142">
    <property type="entry name" value="ZER1-like_C"/>
</dbReference>
<dbReference type="SUPFAM" id="SSF52047">
    <property type="entry name" value="RNI-like"/>
    <property type="match status" value="1"/>
</dbReference>
<dbReference type="Pfam" id="PF22964">
    <property type="entry name" value="ZER1-like_2nd"/>
    <property type="match status" value="1"/>
</dbReference>
<dbReference type="Gene3D" id="1.25.10.10">
    <property type="entry name" value="Leucine-rich Repeat Variant"/>
    <property type="match status" value="1"/>
</dbReference>
<evidence type="ECO:0000259" key="3">
    <source>
        <dbReference type="Pfam" id="PF25013"/>
    </source>
</evidence>
<dbReference type="EMBL" id="WNWW01000867">
    <property type="protein sequence ID" value="KAF3421447.1"/>
    <property type="molecule type" value="Genomic_DNA"/>
</dbReference>
<dbReference type="SUPFAM" id="SSF48371">
    <property type="entry name" value="ARM repeat"/>
    <property type="match status" value="1"/>
</dbReference>